<comment type="caution">
    <text evidence="1">The sequence shown here is derived from an EMBL/GenBank/DDBJ whole genome shotgun (WGS) entry which is preliminary data.</text>
</comment>
<dbReference type="EMBL" id="JAUSUG010000007">
    <property type="protein sequence ID" value="MDQ0254745.1"/>
    <property type="molecule type" value="Genomic_DNA"/>
</dbReference>
<dbReference type="Proteomes" id="UP001230005">
    <property type="component" value="Unassembled WGS sequence"/>
</dbReference>
<organism evidence="1 2">
    <name type="scientific">Evansella vedderi</name>
    <dbReference type="NCBI Taxonomy" id="38282"/>
    <lineage>
        <taxon>Bacteria</taxon>
        <taxon>Bacillati</taxon>
        <taxon>Bacillota</taxon>
        <taxon>Bacilli</taxon>
        <taxon>Bacillales</taxon>
        <taxon>Bacillaceae</taxon>
        <taxon>Evansella</taxon>
    </lineage>
</organism>
<gene>
    <name evidence="1" type="ORF">J2S74_002124</name>
</gene>
<name>A0ABT9ZU25_9BACI</name>
<protein>
    <submittedName>
        <fullName evidence="1">Uncharacterized protein</fullName>
    </submittedName>
</protein>
<accession>A0ABT9ZU25</accession>
<sequence length="46" mass="5535">MANKLFFYIDNTGFLLDKYVKWYVNYHRNYSLSSSFHCFGAVVYLV</sequence>
<evidence type="ECO:0000313" key="1">
    <source>
        <dbReference type="EMBL" id="MDQ0254745.1"/>
    </source>
</evidence>
<evidence type="ECO:0000313" key="2">
    <source>
        <dbReference type="Proteomes" id="UP001230005"/>
    </source>
</evidence>
<reference evidence="1 2" key="1">
    <citation type="submission" date="2023-07" db="EMBL/GenBank/DDBJ databases">
        <title>Genomic Encyclopedia of Type Strains, Phase IV (KMG-IV): sequencing the most valuable type-strain genomes for metagenomic binning, comparative biology and taxonomic classification.</title>
        <authorList>
            <person name="Goeker M."/>
        </authorList>
    </citation>
    <scope>NUCLEOTIDE SEQUENCE [LARGE SCALE GENOMIC DNA]</scope>
    <source>
        <strain evidence="1 2">DSM 9768</strain>
    </source>
</reference>
<keyword evidence="2" id="KW-1185">Reference proteome</keyword>
<dbReference type="RefSeq" id="WP_307325113.1">
    <property type="nucleotide sequence ID" value="NZ_JAUSUG010000007.1"/>
</dbReference>
<proteinExistence type="predicted"/>